<evidence type="ECO:0000256" key="6">
    <source>
        <dbReference type="ARBA" id="ARBA00037589"/>
    </source>
</evidence>
<evidence type="ECO:0000256" key="8">
    <source>
        <dbReference type="ARBA" id="ARBA00048617"/>
    </source>
</evidence>
<dbReference type="EC" id="4.2.1.75" evidence="3 9"/>
<evidence type="ECO:0000256" key="1">
    <source>
        <dbReference type="ARBA" id="ARBA00004772"/>
    </source>
</evidence>
<evidence type="ECO:0000256" key="9">
    <source>
        <dbReference type="RuleBase" id="RU366031"/>
    </source>
</evidence>
<dbReference type="GO" id="GO:0006780">
    <property type="term" value="P:uroporphyrinogen III biosynthetic process"/>
    <property type="evidence" value="ECO:0007669"/>
    <property type="project" value="UniProtKB-UniRule"/>
</dbReference>
<dbReference type="EMBL" id="VSLD01000007">
    <property type="protein sequence ID" value="TYC97493.1"/>
    <property type="molecule type" value="Genomic_DNA"/>
</dbReference>
<comment type="caution">
    <text evidence="11">The sequence shown here is derived from an EMBL/GenBank/DDBJ whole genome shotgun (WGS) entry which is preliminary data.</text>
</comment>
<comment type="catalytic activity">
    <reaction evidence="8 9">
        <text>hydroxymethylbilane = uroporphyrinogen III + H2O</text>
        <dbReference type="Rhea" id="RHEA:18965"/>
        <dbReference type="ChEBI" id="CHEBI:15377"/>
        <dbReference type="ChEBI" id="CHEBI:57308"/>
        <dbReference type="ChEBI" id="CHEBI:57845"/>
        <dbReference type="EC" id="4.2.1.75"/>
    </reaction>
</comment>
<dbReference type="GO" id="GO:0006782">
    <property type="term" value="P:protoporphyrinogen IX biosynthetic process"/>
    <property type="evidence" value="ECO:0007669"/>
    <property type="project" value="UniProtKB-UniRule"/>
</dbReference>
<proteinExistence type="inferred from homology"/>
<dbReference type="Pfam" id="PF02602">
    <property type="entry name" value="HEM4"/>
    <property type="match status" value="1"/>
</dbReference>
<evidence type="ECO:0000256" key="7">
    <source>
        <dbReference type="ARBA" id="ARBA00040167"/>
    </source>
</evidence>
<evidence type="ECO:0000256" key="3">
    <source>
        <dbReference type="ARBA" id="ARBA00013109"/>
    </source>
</evidence>
<evidence type="ECO:0000256" key="5">
    <source>
        <dbReference type="ARBA" id="ARBA00023244"/>
    </source>
</evidence>
<comment type="function">
    <text evidence="6 9">Catalyzes cyclization of the linear tetrapyrrole, hydroxymethylbilane, to the macrocyclic uroporphyrinogen III.</text>
</comment>
<dbReference type="PANTHER" id="PTHR38042">
    <property type="entry name" value="UROPORPHYRINOGEN-III SYNTHASE, CHLOROPLASTIC"/>
    <property type="match status" value="1"/>
</dbReference>
<dbReference type="GO" id="GO:0004852">
    <property type="term" value="F:uroporphyrinogen-III synthase activity"/>
    <property type="evidence" value="ECO:0007669"/>
    <property type="project" value="UniProtKB-UniRule"/>
</dbReference>
<organism evidence="11 12">
    <name type="scientific">Arthrobacter echini</name>
    <dbReference type="NCBI Taxonomy" id="1529066"/>
    <lineage>
        <taxon>Bacteria</taxon>
        <taxon>Bacillati</taxon>
        <taxon>Actinomycetota</taxon>
        <taxon>Actinomycetes</taxon>
        <taxon>Micrococcales</taxon>
        <taxon>Micrococcaceae</taxon>
        <taxon>Arthrobacter</taxon>
    </lineage>
</organism>
<dbReference type="Proteomes" id="UP000323410">
    <property type="component" value="Unassembled WGS sequence"/>
</dbReference>
<name>A0A5D0XM26_9MICC</name>
<dbReference type="PANTHER" id="PTHR38042:SF1">
    <property type="entry name" value="UROPORPHYRINOGEN-III SYNTHASE, CHLOROPLASTIC"/>
    <property type="match status" value="1"/>
</dbReference>
<gene>
    <name evidence="11" type="ORF">FQ377_12670</name>
</gene>
<sequence>MAPDGPGRPVIVLRHPARAVRLKTALEGAGFTPFALPLTDTELPGDTAAVHCELAALARGAYSWLVVTSGNTVQALELIARDGGTTLADVVRAGRAQVVAVGSATAELLGGVGVDVVLVPDDESATGILAVFPRGTGDVLLPQSDLAPEDLRAGLARLGWSVRRVEAYRTVASPADPERRVPGVEETGARPPLLDVPAALELLSGTARPIVVFTAPSAVRHFRARLTGGPADVGPGTFAAVAIGRTTAAALRAEGWGPAATAADPTPEGIAAAVRDAAARTITTDYRPNGDRS</sequence>
<comment type="pathway">
    <text evidence="1 9">Porphyrin-containing compound metabolism; protoporphyrin-IX biosynthesis; coproporphyrinogen-III from 5-aminolevulinate: step 3/4.</text>
</comment>
<feature type="domain" description="Tetrapyrrole biosynthesis uroporphyrinogen III synthase" evidence="10">
    <location>
        <begin position="21"/>
        <end position="271"/>
    </location>
</feature>
<keyword evidence="5 9" id="KW-0627">Porphyrin biosynthesis</keyword>
<dbReference type="RefSeq" id="WP_148601631.1">
    <property type="nucleotide sequence ID" value="NZ_VSLD01000007.1"/>
</dbReference>
<evidence type="ECO:0000259" key="10">
    <source>
        <dbReference type="Pfam" id="PF02602"/>
    </source>
</evidence>
<evidence type="ECO:0000256" key="2">
    <source>
        <dbReference type="ARBA" id="ARBA00008133"/>
    </source>
</evidence>
<dbReference type="CDD" id="cd06578">
    <property type="entry name" value="HemD"/>
    <property type="match status" value="1"/>
</dbReference>
<keyword evidence="12" id="KW-1185">Reference proteome</keyword>
<dbReference type="SUPFAM" id="SSF69618">
    <property type="entry name" value="HemD-like"/>
    <property type="match status" value="1"/>
</dbReference>
<protein>
    <recommendedName>
        <fullName evidence="7 9">Uroporphyrinogen-III synthase</fullName>
        <ecNumber evidence="3 9">4.2.1.75</ecNumber>
    </recommendedName>
</protein>
<keyword evidence="4 9" id="KW-0456">Lyase</keyword>
<dbReference type="OrthoDB" id="9815856at2"/>
<dbReference type="InterPro" id="IPR003754">
    <property type="entry name" value="4pyrrol_synth_uPrphyn_synth"/>
</dbReference>
<dbReference type="UniPathway" id="UPA00251">
    <property type="reaction ID" value="UER00320"/>
</dbReference>
<evidence type="ECO:0000256" key="4">
    <source>
        <dbReference type="ARBA" id="ARBA00023239"/>
    </source>
</evidence>
<reference evidence="11 12" key="1">
    <citation type="submission" date="2019-08" db="EMBL/GenBank/DDBJ databases">
        <title>Genone of Arthrobacter echini P9.</title>
        <authorList>
            <person name="Bowman J.P."/>
        </authorList>
    </citation>
    <scope>NUCLEOTIDE SEQUENCE [LARGE SCALE GENOMIC DNA]</scope>
    <source>
        <strain evidence="11 12">P9</strain>
    </source>
</reference>
<dbReference type="Gene3D" id="3.40.50.10090">
    <property type="match status" value="2"/>
</dbReference>
<evidence type="ECO:0000313" key="12">
    <source>
        <dbReference type="Proteomes" id="UP000323410"/>
    </source>
</evidence>
<comment type="similarity">
    <text evidence="2 9">Belongs to the uroporphyrinogen-III synthase family.</text>
</comment>
<evidence type="ECO:0000313" key="11">
    <source>
        <dbReference type="EMBL" id="TYC97493.1"/>
    </source>
</evidence>
<dbReference type="InterPro" id="IPR039793">
    <property type="entry name" value="UROS/Hem4"/>
</dbReference>
<dbReference type="AlphaFoldDB" id="A0A5D0XM26"/>
<dbReference type="InterPro" id="IPR036108">
    <property type="entry name" value="4pyrrol_syn_uPrphyn_synt_sf"/>
</dbReference>
<accession>A0A5D0XM26</accession>